<evidence type="ECO:0000259" key="4">
    <source>
        <dbReference type="Pfam" id="PF00656"/>
    </source>
</evidence>
<dbReference type="Pfam" id="PF00656">
    <property type="entry name" value="Peptidase_C14"/>
    <property type="match status" value="1"/>
</dbReference>
<dbReference type="Pfam" id="PF20703">
    <property type="entry name" value="nSTAND1"/>
    <property type="match status" value="1"/>
</dbReference>
<keyword evidence="1" id="KW-0853">WD repeat</keyword>
<feature type="domain" description="Novel STAND NTPase 1" evidence="5">
    <location>
        <begin position="316"/>
        <end position="674"/>
    </location>
</feature>
<dbReference type="SUPFAM" id="SSF50998">
    <property type="entry name" value="Quinoprotein alcohol dehydrogenase-like"/>
    <property type="match status" value="1"/>
</dbReference>
<dbReference type="InterPro" id="IPR011047">
    <property type="entry name" value="Quinoprotein_ADH-like_sf"/>
</dbReference>
<dbReference type="SUPFAM" id="SSF101908">
    <property type="entry name" value="Putative isomerase YbhE"/>
    <property type="match status" value="1"/>
</dbReference>
<keyword evidence="2" id="KW-0677">Repeat</keyword>
<dbReference type="InterPro" id="IPR049052">
    <property type="entry name" value="nSTAND1"/>
</dbReference>
<dbReference type="InterPro" id="IPR027417">
    <property type="entry name" value="P-loop_NTPase"/>
</dbReference>
<dbReference type="InterPro" id="IPR050505">
    <property type="entry name" value="WDR55/POC1"/>
</dbReference>
<dbReference type="PANTHER" id="PTHR44019:SF8">
    <property type="entry name" value="POC1 CENTRIOLAR PROTEIN HOMOLOG"/>
    <property type="match status" value="1"/>
</dbReference>
<dbReference type="SMART" id="SM00320">
    <property type="entry name" value="WD40"/>
    <property type="match status" value="6"/>
</dbReference>
<reference evidence="7" key="1">
    <citation type="journal article" date="2019" name="Int. J. Syst. Evol. Microbiol.">
        <title>The Global Catalogue of Microorganisms (GCM) 10K type strain sequencing project: providing services to taxonomists for standard genome sequencing and annotation.</title>
        <authorList>
            <consortium name="The Broad Institute Genomics Platform"/>
            <consortium name="The Broad Institute Genome Sequencing Center for Infectious Disease"/>
            <person name="Wu L."/>
            <person name="Ma J."/>
        </authorList>
    </citation>
    <scope>NUCLEOTIDE SEQUENCE [LARGE SCALE GENOMIC DNA]</scope>
    <source>
        <strain evidence="7">JCM 18410</strain>
    </source>
</reference>
<evidence type="ECO:0000259" key="5">
    <source>
        <dbReference type="Pfam" id="PF20703"/>
    </source>
</evidence>
<feature type="region of interest" description="Disordered" evidence="3">
    <location>
        <begin position="1389"/>
        <end position="1440"/>
    </location>
</feature>
<organism evidence="6 7">
    <name type="scientific">Streptomyces similanensis</name>
    <dbReference type="NCBI Taxonomy" id="1274988"/>
    <lineage>
        <taxon>Bacteria</taxon>
        <taxon>Bacillati</taxon>
        <taxon>Actinomycetota</taxon>
        <taxon>Actinomycetes</taxon>
        <taxon>Kitasatosporales</taxon>
        <taxon>Streptomycetaceae</taxon>
        <taxon>Streptomyces</taxon>
    </lineage>
</organism>
<keyword evidence="7" id="KW-1185">Reference proteome</keyword>
<dbReference type="InterPro" id="IPR015943">
    <property type="entry name" value="WD40/YVTN_repeat-like_dom_sf"/>
</dbReference>
<accession>A0ABP9LAF3</accession>
<dbReference type="RefSeq" id="WP_345671397.1">
    <property type="nucleotide sequence ID" value="NZ_BAABKC010000111.1"/>
</dbReference>
<dbReference type="Proteomes" id="UP001500124">
    <property type="component" value="Unassembled WGS sequence"/>
</dbReference>
<evidence type="ECO:0008006" key="8">
    <source>
        <dbReference type="Google" id="ProtNLM"/>
    </source>
</evidence>
<dbReference type="PANTHER" id="PTHR44019">
    <property type="entry name" value="WD REPEAT-CONTAINING PROTEIN 55"/>
    <property type="match status" value="1"/>
</dbReference>
<evidence type="ECO:0000256" key="1">
    <source>
        <dbReference type="ARBA" id="ARBA00022574"/>
    </source>
</evidence>
<dbReference type="Gene3D" id="3.40.50.1460">
    <property type="match status" value="1"/>
</dbReference>
<evidence type="ECO:0000256" key="3">
    <source>
        <dbReference type="SAM" id="MobiDB-lite"/>
    </source>
</evidence>
<dbReference type="SUPFAM" id="SSF52540">
    <property type="entry name" value="P-loop containing nucleoside triphosphate hydrolases"/>
    <property type="match status" value="1"/>
</dbReference>
<dbReference type="InterPro" id="IPR029030">
    <property type="entry name" value="Caspase-like_dom_sf"/>
</dbReference>
<sequence>MTDDVEPSRRYVLAFGAARYAHEELPDLPGVADDLPRVLGSFAAVGYTPVPVFPEGSLDPARPEDVLGPLLRWIPESFDDGDTLLLYYSGHGQADGDEHFLMCSRSDPGAAEVRLSALSTRHLVELPALKGVRRILLVIDACYAGRGAVDAVTWAVRAKHAVAHAPGADHRFLKSFGVLSAARITEEAKDSAFSAALSHVLADETWIGNRASHISLPDLVGALNTEFRRRGVDHHADWAQLCDDTVRGDPATGFFPNPFHVPELLMVDRDLDVAEQRHFVRWLGAASGYGAAEQQRRNRELVEHFSPRGAGRQTAQESGHYFTGRVDVLRRLAGWMRGENDRDARVFVVTGPPGVGKSAVLGRLVTLADDDARDAIPADAVAPGTLPPSGSVTVAVHARALGLPQIVSALAASFDCPEPTEAALRERLGALDSITTIVVDALDESGMAHDEERRIARFLAELAGATPRLRLLIGTRPHLADAVADKAPYARIVDLAAPEWNEPDDLVRYCELILRTPLGPHSGTSLPHALISSAANEIARAAHAIYLVARLMARSVASSGIPPTRSALDLPEYDPASGSSALVDRAFRWALARQLTPERAAEARALLLPLAYVEGHGMPLHQIWATLAADHPDQVAPTAERLTRLLRNDALGPYLVETLDEDGRSVYRLYHQALADELRRNEAPPDAETLWYERLREMVPRATDGRPRWQEADPYVLHHLAAMAAAAGRLDELVTDGEFLVHARPTGLVPWLRGLATERGRLAAAVYRAHLDVHHEMSPQDRRHVLACDAARHQHTPLLAGLDPSTEESRWRPVWAASGSVPAALSVHRLADGGGPVDSVTCVGLAGRDTIVTVGRGSLQAWDMATGRSIELPDAVADLNATAVTAAALPDHDLLVVGTDTGAVHIYDLASGRIRTPAPTEADAAPTTALVTLELAGRKAVVSASASGELRAWDLADATALPWRRQLADGSLSSLATATVDANPEASNEILRRGWDIVVAGGPQGVLYVWDPLRGKLTPTAAQPGRPAIRSIGCAVVNTTPLAVTTDGATVRVWSLRRPRAPREVESVKLPSPAVAVSCTDLGGRPMAILACEDGTVRLLDLETRELTASSSVWRPPSTVVAPSPSEPTSFSAVHLHVSAGQAVTTVLGTADGSTHVCDLVVPTRAPSDGHTRAVVGAAVTGGGYRRRYVVSAGRDSTVRAWRMDSGVPALPAVTDGVSAFTGVVAAVVDGRLLALSRSANRPVEVWDLATGTTMERQRPRWTVAAAIGYERGRPIAVTADFTHRVEVWDLISGVALHRLESCGSRVTALACAPADGDLAIAVALANGSVVLWKRSGTDFTRHRLQERWQTTKVVCVRVQGCPVAVIACDDGTIRAWDGTDAVILARRDLDGTGHNRPSMSSPDRGGGKPEGNGTQVAVDSRPAPGAPSPGTSHRAATTGVRRSHVVSLAGRVVDGGLLLATGDAVGRVTVWETPGGTWPPPFCDAASDMFTVPGDAPVTSLEFTPDGRLALCADMDVYLFGRPEDRPVR</sequence>
<feature type="domain" description="Peptidase C14 caspase" evidence="4">
    <location>
        <begin position="10"/>
        <end position="206"/>
    </location>
</feature>
<dbReference type="Gene3D" id="2.130.10.10">
    <property type="entry name" value="YVTN repeat-like/Quinoprotein amine dehydrogenase"/>
    <property type="match status" value="3"/>
</dbReference>
<dbReference type="EMBL" id="BAABKC010000111">
    <property type="protein sequence ID" value="GAA5074461.1"/>
    <property type="molecule type" value="Genomic_DNA"/>
</dbReference>
<evidence type="ECO:0000313" key="7">
    <source>
        <dbReference type="Proteomes" id="UP001500124"/>
    </source>
</evidence>
<dbReference type="SUPFAM" id="SSF52129">
    <property type="entry name" value="Caspase-like"/>
    <property type="match status" value="1"/>
</dbReference>
<gene>
    <name evidence="6" type="ORF">GCM10023336_62590</name>
</gene>
<dbReference type="InterPro" id="IPR001680">
    <property type="entry name" value="WD40_rpt"/>
</dbReference>
<evidence type="ECO:0000256" key="2">
    <source>
        <dbReference type="ARBA" id="ARBA00022737"/>
    </source>
</evidence>
<comment type="caution">
    <text evidence="6">The sequence shown here is derived from an EMBL/GenBank/DDBJ whole genome shotgun (WGS) entry which is preliminary data.</text>
</comment>
<evidence type="ECO:0000313" key="6">
    <source>
        <dbReference type="EMBL" id="GAA5074461.1"/>
    </source>
</evidence>
<name>A0ABP9LAF3_9ACTN</name>
<protein>
    <recommendedName>
        <fullName evidence="8">Peptidase C14 caspase domain-containing protein</fullName>
    </recommendedName>
</protein>
<proteinExistence type="predicted"/>
<dbReference type="InterPro" id="IPR011600">
    <property type="entry name" value="Pept_C14_caspase"/>
</dbReference>